<proteinExistence type="inferred from homology"/>
<dbReference type="GO" id="GO:0015937">
    <property type="term" value="P:coenzyme A biosynthetic process"/>
    <property type="evidence" value="ECO:0007669"/>
    <property type="project" value="UniProtKB-ARBA"/>
</dbReference>
<dbReference type="Gene3D" id="3.40.50.10300">
    <property type="entry name" value="CoaB-like"/>
    <property type="match status" value="1"/>
</dbReference>
<protein>
    <submittedName>
        <fullName evidence="3">Phosphopantothenate-cysteine ligase</fullName>
    </submittedName>
</protein>
<comment type="similarity">
    <text evidence="1">Belongs to the PPC synthetase family.</text>
</comment>
<evidence type="ECO:0000313" key="4">
    <source>
        <dbReference type="Proteomes" id="UP000187283"/>
    </source>
</evidence>
<comment type="caution">
    <text evidence="3">The sequence shown here is derived from an EMBL/GenBank/DDBJ whole genome shotgun (WGS) entry which is preliminary data.</text>
</comment>
<evidence type="ECO:0000256" key="1">
    <source>
        <dbReference type="ARBA" id="ARBA00005703"/>
    </source>
</evidence>
<dbReference type="PANTHER" id="PTHR12290">
    <property type="entry name" value="CORNICHON-RELATED"/>
    <property type="match status" value="1"/>
</dbReference>
<reference evidence="3 4" key="1">
    <citation type="submission" date="2017-01" db="EMBL/GenBank/DDBJ databases">
        <authorList>
            <person name="Mah S.A."/>
            <person name="Swanson W.J."/>
            <person name="Moy G.W."/>
            <person name="Vacquier V.D."/>
        </authorList>
    </citation>
    <scope>NUCLEOTIDE SEQUENCE [LARGE SCALE GENOMIC DNA]</scope>
    <source>
        <strain evidence="3 4">GSMNP</strain>
    </source>
</reference>
<evidence type="ECO:0000313" key="3">
    <source>
        <dbReference type="EMBL" id="OMJ20790.1"/>
    </source>
</evidence>
<dbReference type="STRING" id="133412.A0A1R1Y1L7"/>
<evidence type="ECO:0000259" key="2">
    <source>
        <dbReference type="Pfam" id="PF04127"/>
    </source>
</evidence>
<dbReference type="Pfam" id="PF04127">
    <property type="entry name" value="DFP"/>
    <property type="match status" value="1"/>
</dbReference>
<dbReference type="InterPro" id="IPR007085">
    <property type="entry name" value="DNA/pantothenate-metab_flavo_C"/>
</dbReference>
<dbReference type="GO" id="GO:0016874">
    <property type="term" value="F:ligase activity"/>
    <property type="evidence" value="ECO:0007669"/>
    <property type="project" value="UniProtKB-KW"/>
</dbReference>
<dbReference type="AlphaFoldDB" id="A0A1R1Y1L7"/>
<dbReference type="SUPFAM" id="SSF102645">
    <property type="entry name" value="CoaB-like"/>
    <property type="match status" value="1"/>
</dbReference>
<keyword evidence="3" id="KW-0436">Ligase</keyword>
<organism evidence="3 4">
    <name type="scientific">Smittium culicis</name>
    <dbReference type="NCBI Taxonomy" id="133412"/>
    <lineage>
        <taxon>Eukaryota</taxon>
        <taxon>Fungi</taxon>
        <taxon>Fungi incertae sedis</taxon>
        <taxon>Zoopagomycota</taxon>
        <taxon>Kickxellomycotina</taxon>
        <taxon>Harpellomycetes</taxon>
        <taxon>Harpellales</taxon>
        <taxon>Legeriomycetaceae</taxon>
        <taxon>Smittium</taxon>
    </lineage>
</organism>
<keyword evidence="4" id="KW-1185">Reference proteome</keyword>
<dbReference type="OrthoDB" id="70224at2759"/>
<dbReference type="Proteomes" id="UP000187283">
    <property type="component" value="Unassembled WGS sequence"/>
</dbReference>
<feature type="domain" description="DNA/pantothenate metabolism flavoprotein C-terminal" evidence="2">
    <location>
        <begin position="26"/>
        <end position="127"/>
    </location>
</feature>
<name>A0A1R1Y1L7_9FUNG</name>
<dbReference type="InterPro" id="IPR035929">
    <property type="entry name" value="CoaB-like_sf"/>
</dbReference>
<gene>
    <name evidence="3" type="ORF">AYI70_g3888</name>
</gene>
<dbReference type="EMBL" id="LSSN01001153">
    <property type="protein sequence ID" value="OMJ20790.1"/>
    <property type="molecule type" value="Genomic_DNA"/>
</dbReference>
<sequence>MSDSRLFMPTFISLTDYLFGLRAISELLQKMNKNVIAYLASAVSDFYIPADKLAEHKIQSSDGQLTLVLKQVPKFLGNLTNEWMPKAFVISFKLETDESILESKAIRSLDSYGHHAVIANMLHTRKEVVWIISNKDRKSTEIRLTPQQLSENFEIEELIIQYIISLHNNYLSEN</sequence>
<accession>A0A1R1Y1L7</accession>